<dbReference type="AlphaFoldDB" id="A0ABD1DV63"/>
<keyword evidence="4 8" id="KW-1133">Transmembrane helix</keyword>
<keyword evidence="10" id="KW-1185">Reference proteome</keyword>
<evidence type="ECO:0000256" key="8">
    <source>
        <dbReference type="SAM" id="Phobius"/>
    </source>
</evidence>
<keyword evidence="5 8" id="KW-0472">Membrane</keyword>
<dbReference type="PANTHER" id="PTHR42643:SF37">
    <property type="entry name" value="IONOTROPIC RECEPTOR 11A-RELATED"/>
    <property type="match status" value="1"/>
</dbReference>
<evidence type="ECO:0000256" key="3">
    <source>
        <dbReference type="ARBA" id="ARBA00022692"/>
    </source>
</evidence>
<gene>
    <name evidence="9" type="ORF">pipiens_001772</name>
</gene>
<sequence length="160" mass="18459">VQPSREGKHTIPVYTDVITAVPYLQRGGYAFHCEMTEAFQDIADQFDANEICELRTTTGLFNDLRLMSFVVPKRSMYTEMFRITMMRLQEIGLIKRTLTIHRIEKPICQSGGRVLPVEVSGVSTAFAVLGVGMLLSTMIMLLEKLHWNYMMKRQYRNFLN</sequence>
<protein>
    <recommendedName>
        <fullName evidence="11">Ionotropic receptor</fullName>
    </recommendedName>
</protein>
<evidence type="ECO:0000256" key="1">
    <source>
        <dbReference type="ARBA" id="ARBA00004651"/>
    </source>
</evidence>
<keyword evidence="7" id="KW-0325">Glycoprotein</keyword>
<keyword evidence="2" id="KW-1003">Cell membrane</keyword>
<comment type="caution">
    <text evidence="9">The sequence shown here is derived from an EMBL/GenBank/DDBJ whole genome shotgun (WGS) entry which is preliminary data.</text>
</comment>
<keyword evidence="3 8" id="KW-0812">Transmembrane</keyword>
<evidence type="ECO:0008006" key="11">
    <source>
        <dbReference type="Google" id="ProtNLM"/>
    </source>
</evidence>
<dbReference type="PANTHER" id="PTHR42643">
    <property type="entry name" value="IONOTROPIC RECEPTOR 20A-RELATED"/>
    <property type="match status" value="1"/>
</dbReference>
<dbReference type="EMBL" id="JBEHCU010001340">
    <property type="protein sequence ID" value="KAL1403590.1"/>
    <property type="molecule type" value="Genomic_DNA"/>
</dbReference>
<reference evidence="9 10" key="1">
    <citation type="submission" date="2024-05" db="EMBL/GenBank/DDBJ databases">
        <title>Culex pipiens pipiens assembly and annotation.</title>
        <authorList>
            <person name="Alout H."/>
            <person name="Durand T."/>
        </authorList>
    </citation>
    <scope>NUCLEOTIDE SEQUENCE [LARGE SCALE GENOMIC DNA]</scope>
    <source>
        <strain evidence="9">HA-2024</strain>
        <tissue evidence="9">Whole body</tissue>
    </source>
</reference>
<dbReference type="Proteomes" id="UP001562425">
    <property type="component" value="Unassembled WGS sequence"/>
</dbReference>
<accession>A0ABD1DV63</accession>
<dbReference type="InterPro" id="IPR052192">
    <property type="entry name" value="Insect_Ionotropic_Sensory_Rcpt"/>
</dbReference>
<dbReference type="GO" id="GO:0005886">
    <property type="term" value="C:plasma membrane"/>
    <property type="evidence" value="ECO:0007669"/>
    <property type="project" value="UniProtKB-SubCell"/>
</dbReference>
<comment type="subcellular location">
    <subcellularLocation>
        <location evidence="1">Cell membrane</location>
        <topology evidence="1">Multi-pass membrane protein</topology>
    </subcellularLocation>
</comment>
<evidence type="ECO:0000313" key="9">
    <source>
        <dbReference type="EMBL" id="KAL1403590.1"/>
    </source>
</evidence>
<dbReference type="SUPFAM" id="SSF53850">
    <property type="entry name" value="Periplasmic binding protein-like II"/>
    <property type="match status" value="1"/>
</dbReference>
<evidence type="ECO:0000313" key="10">
    <source>
        <dbReference type="Proteomes" id="UP001562425"/>
    </source>
</evidence>
<evidence type="ECO:0000256" key="2">
    <source>
        <dbReference type="ARBA" id="ARBA00022475"/>
    </source>
</evidence>
<feature type="non-terminal residue" evidence="9">
    <location>
        <position position="1"/>
    </location>
</feature>
<evidence type="ECO:0000256" key="6">
    <source>
        <dbReference type="ARBA" id="ARBA00023170"/>
    </source>
</evidence>
<feature type="transmembrane region" description="Helical" evidence="8">
    <location>
        <begin position="122"/>
        <end position="142"/>
    </location>
</feature>
<name>A0ABD1DV63_CULPP</name>
<keyword evidence="6" id="KW-0675">Receptor</keyword>
<evidence type="ECO:0000256" key="5">
    <source>
        <dbReference type="ARBA" id="ARBA00023136"/>
    </source>
</evidence>
<evidence type="ECO:0000256" key="7">
    <source>
        <dbReference type="ARBA" id="ARBA00023180"/>
    </source>
</evidence>
<proteinExistence type="predicted"/>
<evidence type="ECO:0000256" key="4">
    <source>
        <dbReference type="ARBA" id="ARBA00022989"/>
    </source>
</evidence>
<organism evidence="9 10">
    <name type="scientific">Culex pipiens pipiens</name>
    <name type="common">Northern house mosquito</name>
    <dbReference type="NCBI Taxonomy" id="38569"/>
    <lineage>
        <taxon>Eukaryota</taxon>
        <taxon>Metazoa</taxon>
        <taxon>Ecdysozoa</taxon>
        <taxon>Arthropoda</taxon>
        <taxon>Hexapoda</taxon>
        <taxon>Insecta</taxon>
        <taxon>Pterygota</taxon>
        <taxon>Neoptera</taxon>
        <taxon>Endopterygota</taxon>
        <taxon>Diptera</taxon>
        <taxon>Nematocera</taxon>
        <taxon>Culicoidea</taxon>
        <taxon>Culicidae</taxon>
        <taxon>Culicinae</taxon>
        <taxon>Culicini</taxon>
        <taxon>Culex</taxon>
        <taxon>Culex</taxon>
    </lineage>
</organism>